<keyword evidence="2" id="KW-1185">Reference proteome</keyword>
<name>A0ABT3H123_9RHOB</name>
<comment type="caution">
    <text evidence="1">The sequence shown here is derived from an EMBL/GenBank/DDBJ whole genome shotgun (WGS) entry which is preliminary data.</text>
</comment>
<gene>
    <name evidence="1" type="ORF">OKW52_14780</name>
</gene>
<evidence type="ECO:0000313" key="2">
    <source>
        <dbReference type="Proteomes" id="UP001208938"/>
    </source>
</evidence>
<evidence type="ECO:0000313" key="1">
    <source>
        <dbReference type="EMBL" id="MCW1933486.1"/>
    </source>
</evidence>
<protein>
    <recommendedName>
        <fullName evidence="3">Metal binding domain of Ada</fullName>
    </recommendedName>
</protein>
<dbReference type="EMBL" id="JAPDFL010000001">
    <property type="protein sequence ID" value="MCW1933486.1"/>
    <property type="molecule type" value="Genomic_DNA"/>
</dbReference>
<reference evidence="1 2" key="1">
    <citation type="submission" date="2022-10" db="EMBL/GenBank/DDBJ databases">
        <title>Pararhodobacter sp. nov., isolated from marine algae.</title>
        <authorList>
            <person name="Choi B.J."/>
            <person name="Kim J.M."/>
            <person name="Lee J.K."/>
            <person name="Choi D.G."/>
            <person name="Jeon C.O."/>
        </authorList>
    </citation>
    <scope>NUCLEOTIDE SEQUENCE [LARGE SCALE GENOMIC DNA]</scope>
    <source>
        <strain evidence="1 2">ZQ420</strain>
    </source>
</reference>
<dbReference type="Proteomes" id="UP001208938">
    <property type="component" value="Unassembled WGS sequence"/>
</dbReference>
<dbReference type="RefSeq" id="WP_264506389.1">
    <property type="nucleotide sequence ID" value="NZ_JAPDFL010000001.1"/>
</dbReference>
<organism evidence="1 2">
    <name type="scientific">Pararhodobacter zhoushanensis</name>
    <dbReference type="NCBI Taxonomy" id="2479545"/>
    <lineage>
        <taxon>Bacteria</taxon>
        <taxon>Pseudomonadati</taxon>
        <taxon>Pseudomonadota</taxon>
        <taxon>Alphaproteobacteria</taxon>
        <taxon>Rhodobacterales</taxon>
        <taxon>Paracoccaceae</taxon>
        <taxon>Pararhodobacter</taxon>
    </lineage>
</organism>
<proteinExistence type="predicted"/>
<accession>A0ABT3H123</accession>
<sequence>MPYQNRVDPLGQIHAVPQRGLWFGNRGCLHDAGGKIRRAHQVRRWITCVTDFKGRRRTLVQPGRYTELFFFDEATAYAAGHRPCAECRHADWLRFRALWEAEYGERRADEIDARLDVARRHGRARRLVAVASETVPKGAMVLHEGVPVLRAGSGWWRWSFDGYTPAPAPDARVSLLTPAPLARLMALGLPVQISLSE</sequence>
<evidence type="ECO:0008006" key="3">
    <source>
        <dbReference type="Google" id="ProtNLM"/>
    </source>
</evidence>